<dbReference type="AlphaFoldDB" id="A0AAD5ICF6"/>
<dbReference type="Gene3D" id="3.80.10.10">
    <property type="entry name" value="Ribonuclease Inhibitor"/>
    <property type="match status" value="1"/>
</dbReference>
<dbReference type="SUPFAM" id="SSF52058">
    <property type="entry name" value="L domain-like"/>
    <property type="match status" value="1"/>
</dbReference>
<comment type="subcellular location">
    <subcellularLocation>
        <location evidence="1">Membrane</location>
        <topology evidence="1">Single-pass membrane protein</topology>
    </subcellularLocation>
</comment>
<keyword evidence="12" id="KW-1185">Reference proteome</keyword>
<dbReference type="Pfam" id="PF08263">
    <property type="entry name" value="LRRNT_2"/>
    <property type="match status" value="1"/>
</dbReference>
<evidence type="ECO:0000256" key="2">
    <source>
        <dbReference type="ARBA" id="ARBA00022614"/>
    </source>
</evidence>
<gene>
    <name evidence="11" type="ORF">LWI28_011936</name>
</gene>
<dbReference type="GO" id="GO:0016020">
    <property type="term" value="C:membrane"/>
    <property type="evidence" value="ECO:0007669"/>
    <property type="project" value="UniProtKB-SubCell"/>
</dbReference>
<keyword evidence="6" id="KW-1133">Transmembrane helix</keyword>
<dbReference type="PRINTS" id="PR00019">
    <property type="entry name" value="LEURICHRPT"/>
</dbReference>
<dbReference type="PANTHER" id="PTHR48010:SF58">
    <property type="entry name" value="RECEPTOR PROTEIN KINASE-LIKE PROTEIN ZAR1"/>
    <property type="match status" value="1"/>
</dbReference>
<keyword evidence="3" id="KW-0812">Transmembrane</keyword>
<proteinExistence type="predicted"/>
<dbReference type="EMBL" id="JAJSOW010000107">
    <property type="protein sequence ID" value="KAI9156769.1"/>
    <property type="molecule type" value="Genomic_DNA"/>
</dbReference>
<evidence type="ECO:0000259" key="10">
    <source>
        <dbReference type="Pfam" id="PF08263"/>
    </source>
</evidence>
<reference evidence="11" key="2">
    <citation type="submission" date="2023-02" db="EMBL/GenBank/DDBJ databases">
        <authorList>
            <person name="Swenson N.G."/>
            <person name="Wegrzyn J.L."/>
            <person name="Mcevoy S.L."/>
        </authorList>
    </citation>
    <scope>NUCLEOTIDE SEQUENCE</scope>
    <source>
        <strain evidence="11">91603</strain>
        <tissue evidence="11">Leaf</tissue>
    </source>
</reference>
<name>A0AAD5ICF6_ACENE</name>
<dbReference type="InterPro" id="IPR001611">
    <property type="entry name" value="Leu-rich_rpt"/>
</dbReference>
<dbReference type="Proteomes" id="UP001064489">
    <property type="component" value="Chromosome 12"/>
</dbReference>
<evidence type="ECO:0000256" key="6">
    <source>
        <dbReference type="ARBA" id="ARBA00022989"/>
    </source>
</evidence>
<accession>A0AAD5ICF6</accession>
<keyword evidence="7" id="KW-0472">Membrane</keyword>
<keyword evidence="8" id="KW-0675">Receptor</keyword>
<dbReference type="InterPro" id="IPR013210">
    <property type="entry name" value="LRR_N_plant-typ"/>
</dbReference>
<reference evidence="11" key="1">
    <citation type="journal article" date="2022" name="Plant J.">
        <title>Strategies of tolerance reflected in two North American maple genomes.</title>
        <authorList>
            <person name="McEvoy S.L."/>
            <person name="Sezen U.U."/>
            <person name="Trouern-Trend A."/>
            <person name="McMahon S.M."/>
            <person name="Schaberg P.G."/>
            <person name="Yang J."/>
            <person name="Wegrzyn J.L."/>
            <person name="Swenson N.G."/>
        </authorList>
    </citation>
    <scope>NUCLEOTIDE SEQUENCE</scope>
    <source>
        <strain evidence="11">91603</strain>
    </source>
</reference>
<keyword evidence="5" id="KW-0677">Repeat</keyword>
<dbReference type="FunFam" id="3.80.10.10:FF:000129">
    <property type="entry name" value="Leucine-rich repeat receptor-like kinase"/>
    <property type="match status" value="1"/>
</dbReference>
<feature type="signal peptide" evidence="9">
    <location>
        <begin position="1"/>
        <end position="23"/>
    </location>
</feature>
<evidence type="ECO:0000256" key="7">
    <source>
        <dbReference type="ARBA" id="ARBA00023136"/>
    </source>
</evidence>
<evidence type="ECO:0000256" key="9">
    <source>
        <dbReference type="SAM" id="SignalP"/>
    </source>
</evidence>
<evidence type="ECO:0000313" key="11">
    <source>
        <dbReference type="EMBL" id="KAI9156769.1"/>
    </source>
</evidence>
<evidence type="ECO:0000256" key="1">
    <source>
        <dbReference type="ARBA" id="ARBA00004167"/>
    </source>
</evidence>
<dbReference type="InterPro" id="IPR032675">
    <property type="entry name" value="LRR_dom_sf"/>
</dbReference>
<keyword evidence="2" id="KW-0433">Leucine-rich repeat</keyword>
<keyword evidence="4 9" id="KW-0732">Signal</keyword>
<evidence type="ECO:0000256" key="3">
    <source>
        <dbReference type="ARBA" id="ARBA00022692"/>
    </source>
</evidence>
<feature type="chain" id="PRO_5042070316" description="Leucine-rich repeat-containing N-terminal plant-type domain-containing protein" evidence="9">
    <location>
        <begin position="24"/>
        <end position="213"/>
    </location>
</feature>
<dbReference type="InterPro" id="IPR050994">
    <property type="entry name" value="At_inactive_RLKs"/>
</dbReference>
<dbReference type="PANTHER" id="PTHR48010">
    <property type="entry name" value="OS05G0588300 PROTEIN"/>
    <property type="match status" value="1"/>
</dbReference>
<organism evidence="11 12">
    <name type="scientific">Acer negundo</name>
    <name type="common">Box elder</name>
    <dbReference type="NCBI Taxonomy" id="4023"/>
    <lineage>
        <taxon>Eukaryota</taxon>
        <taxon>Viridiplantae</taxon>
        <taxon>Streptophyta</taxon>
        <taxon>Embryophyta</taxon>
        <taxon>Tracheophyta</taxon>
        <taxon>Spermatophyta</taxon>
        <taxon>Magnoliopsida</taxon>
        <taxon>eudicotyledons</taxon>
        <taxon>Gunneridae</taxon>
        <taxon>Pentapetalae</taxon>
        <taxon>rosids</taxon>
        <taxon>malvids</taxon>
        <taxon>Sapindales</taxon>
        <taxon>Sapindaceae</taxon>
        <taxon>Hippocastanoideae</taxon>
        <taxon>Acereae</taxon>
        <taxon>Acer</taxon>
    </lineage>
</organism>
<dbReference type="Pfam" id="PF00560">
    <property type="entry name" value="LRR_1"/>
    <property type="match status" value="3"/>
</dbReference>
<protein>
    <recommendedName>
        <fullName evidence="10">Leucine-rich repeat-containing N-terminal plant-type domain-containing protein</fullName>
    </recommendedName>
</protein>
<feature type="domain" description="Leucine-rich repeat-containing N-terminal plant-type" evidence="10">
    <location>
        <begin position="29"/>
        <end position="62"/>
    </location>
</feature>
<evidence type="ECO:0000256" key="4">
    <source>
        <dbReference type="ARBA" id="ARBA00022729"/>
    </source>
</evidence>
<evidence type="ECO:0000313" key="12">
    <source>
        <dbReference type="Proteomes" id="UP001064489"/>
    </source>
</evidence>
<sequence>MLHLVIFHLILLFLSYFAYLTHQACNQFDQQSLLSFQLYIPSSSLNWPSSDDCCLWEGITCDASGNVTRLWLPSKGISGTISPSIGNLTHLSNLNLSHNRLLGPLPVTSFPSLIQLQILDLSYNSLIDEFQSTLLSNHIELVNLSSNRLHGLIPSSYFQQAGNLMSFNVSNNAFTGPIPSSAWIDSSCSVRLPDLSYNDLVARFLLDLEIAPK</sequence>
<evidence type="ECO:0000256" key="8">
    <source>
        <dbReference type="ARBA" id="ARBA00023170"/>
    </source>
</evidence>
<comment type="caution">
    <text evidence="11">The sequence shown here is derived from an EMBL/GenBank/DDBJ whole genome shotgun (WGS) entry which is preliminary data.</text>
</comment>
<evidence type="ECO:0000256" key="5">
    <source>
        <dbReference type="ARBA" id="ARBA00022737"/>
    </source>
</evidence>